<evidence type="ECO:0000256" key="1">
    <source>
        <dbReference type="SAM" id="SignalP"/>
    </source>
</evidence>
<keyword evidence="3" id="KW-1185">Reference proteome</keyword>
<sequence>MIGAVAGGAAAAGGLAFLLCQTHCPGGITGAIGGMLGAINPMSLFMKKDEKDAKDEENAADSMEKLQKQTPSCIVVQIVVRSSFRISIPSVPSWSFESRFPCLWLVVSSSLFSVHIHLMAGLPPSRSRDLTALMNARACACCLQGGEWLVGKNLALCLGWRCVPEALRDFAHC</sequence>
<evidence type="ECO:0000313" key="2">
    <source>
        <dbReference type="EMBL" id="CAE7226897.1"/>
    </source>
</evidence>
<organism evidence="2 3">
    <name type="scientific">Symbiodinium natans</name>
    <dbReference type="NCBI Taxonomy" id="878477"/>
    <lineage>
        <taxon>Eukaryota</taxon>
        <taxon>Sar</taxon>
        <taxon>Alveolata</taxon>
        <taxon>Dinophyceae</taxon>
        <taxon>Suessiales</taxon>
        <taxon>Symbiodiniaceae</taxon>
        <taxon>Symbiodinium</taxon>
    </lineage>
</organism>
<proteinExistence type="predicted"/>
<protein>
    <submittedName>
        <fullName evidence="2">Uncharacterized protein</fullName>
    </submittedName>
</protein>
<keyword evidence="1" id="KW-0732">Signal</keyword>
<reference evidence="2" key="1">
    <citation type="submission" date="2021-02" db="EMBL/GenBank/DDBJ databases">
        <authorList>
            <person name="Dougan E. K."/>
            <person name="Rhodes N."/>
            <person name="Thang M."/>
            <person name="Chan C."/>
        </authorList>
    </citation>
    <scope>NUCLEOTIDE SEQUENCE</scope>
</reference>
<gene>
    <name evidence="2" type="ORF">SNAT2548_LOCUS8881</name>
</gene>
<comment type="caution">
    <text evidence="2">The sequence shown here is derived from an EMBL/GenBank/DDBJ whole genome shotgun (WGS) entry which is preliminary data.</text>
</comment>
<dbReference type="EMBL" id="CAJNDS010000669">
    <property type="protein sequence ID" value="CAE7226897.1"/>
    <property type="molecule type" value="Genomic_DNA"/>
</dbReference>
<evidence type="ECO:0000313" key="3">
    <source>
        <dbReference type="Proteomes" id="UP000604046"/>
    </source>
</evidence>
<dbReference type="AlphaFoldDB" id="A0A812KG57"/>
<feature type="chain" id="PRO_5032280640" evidence="1">
    <location>
        <begin position="17"/>
        <end position="173"/>
    </location>
</feature>
<dbReference type="Proteomes" id="UP000604046">
    <property type="component" value="Unassembled WGS sequence"/>
</dbReference>
<accession>A0A812KG57</accession>
<feature type="signal peptide" evidence="1">
    <location>
        <begin position="1"/>
        <end position="16"/>
    </location>
</feature>
<name>A0A812KG57_9DINO</name>